<dbReference type="EMBL" id="FNEO01000009">
    <property type="protein sequence ID" value="SDJ97069.1"/>
    <property type="molecule type" value="Genomic_DNA"/>
</dbReference>
<dbReference type="PANTHER" id="PTHR30026:SF20">
    <property type="entry name" value="OUTER MEMBRANE PROTEIN TOLC"/>
    <property type="match status" value="1"/>
</dbReference>
<dbReference type="GO" id="GO:0015288">
    <property type="term" value="F:porin activity"/>
    <property type="evidence" value="ECO:0007669"/>
    <property type="project" value="TreeGrafter"/>
</dbReference>
<evidence type="ECO:0000256" key="6">
    <source>
        <dbReference type="ARBA" id="ARBA00023136"/>
    </source>
</evidence>
<organism evidence="11 13">
    <name type="scientific">Flavobacterium glycines</name>
    <dbReference type="NCBI Taxonomy" id="551990"/>
    <lineage>
        <taxon>Bacteria</taxon>
        <taxon>Pseudomonadati</taxon>
        <taxon>Bacteroidota</taxon>
        <taxon>Flavobacteriia</taxon>
        <taxon>Flavobacteriales</taxon>
        <taxon>Flavobacteriaceae</taxon>
        <taxon>Flavobacterium</taxon>
    </lineage>
</organism>
<evidence type="ECO:0000256" key="7">
    <source>
        <dbReference type="ARBA" id="ARBA00023237"/>
    </source>
</evidence>
<dbReference type="Gene3D" id="1.20.1600.10">
    <property type="entry name" value="Outer membrane efflux proteins (OEP)"/>
    <property type="match status" value="1"/>
</dbReference>
<dbReference type="EMBL" id="LVEO01000009">
    <property type="protein sequence ID" value="OCB72889.1"/>
    <property type="molecule type" value="Genomic_DNA"/>
</dbReference>
<comment type="subcellular location">
    <subcellularLocation>
        <location evidence="1">Cell outer membrane</location>
    </subcellularLocation>
</comment>
<evidence type="ECO:0000313" key="10">
    <source>
        <dbReference type="EMBL" id="GEL12141.1"/>
    </source>
</evidence>
<gene>
    <name evidence="11" type="ORF">FBGL_04520</name>
    <name evidence="10" type="ORF">FGL01_28800</name>
    <name evidence="12" type="ORF">SAMN05192550_3105</name>
</gene>
<dbReference type="GO" id="GO:1990281">
    <property type="term" value="C:efflux pump complex"/>
    <property type="evidence" value="ECO:0007669"/>
    <property type="project" value="TreeGrafter"/>
</dbReference>
<dbReference type="PANTHER" id="PTHR30026">
    <property type="entry name" value="OUTER MEMBRANE PROTEIN TOLC"/>
    <property type="match status" value="1"/>
</dbReference>
<evidence type="ECO:0000313" key="11">
    <source>
        <dbReference type="EMBL" id="OCB72889.1"/>
    </source>
</evidence>
<evidence type="ECO:0000256" key="2">
    <source>
        <dbReference type="ARBA" id="ARBA00007613"/>
    </source>
</evidence>
<protein>
    <submittedName>
        <fullName evidence="10">Membrane protein</fullName>
    </submittedName>
    <submittedName>
        <fullName evidence="12">Outer membrane efflux protein</fullName>
    </submittedName>
</protein>
<dbReference type="Proteomes" id="UP000182367">
    <property type="component" value="Unassembled WGS sequence"/>
</dbReference>
<dbReference type="EMBL" id="BJVF01000009">
    <property type="protein sequence ID" value="GEL12141.1"/>
    <property type="molecule type" value="Genomic_DNA"/>
</dbReference>
<dbReference type="OrthoDB" id="940457at2"/>
<evidence type="ECO:0000256" key="1">
    <source>
        <dbReference type="ARBA" id="ARBA00004442"/>
    </source>
</evidence>
<accession>A0A1B9DT52</accession>
<keyword evidence="7" id="KW-0998">Cell outer membrane</keyword>
<evidence type="ECO:0000256" key="9">
    <source>
        <dbReference type="SAM" id="SignalP"/>
    </source>
</evidence>
<evidence type="ECO:0000313" key="14">
    <source>
        <dbReference type="Proteomes" id="UP000182367"/>
    </source>
</evidence>
<keyword evidence="14" id="KW-1185">Reference proteome</keyword>
<dbReference type="SUPFAM" id="SSF56954">
    <property type="entry name" value="Outer membrane efflux proteins (OEP)"/>
    <property type="match status" value="1"/>
</dbReference>
<reference evidence="13" key="1">
    <citation type="submission" date="2016-03" db="EMBL/GenBank/DDBJ databases">
        <title>Draft genome sequence of Paenibacillus glacialis DSM 22343.</title>
        <authorList>
            <person name="Shin S.-K."/>
            <person name="Yi H."/>
        </authorList>
    </citation>
    <scope>NUCLEOTIDE SEQUENCE [LARGE SCALE GENOMIC DNA]</scope>
    <source>
        <strain evidence="13">NBRC 105008</strain>
    </source>
</reference>
<comment type="caution">
    <text evidence="11">The sequence shown here is derived from an EMBL/GenBank/DDBJ whole genome shotgun (WGS) entry which is preliminary data.</text>
</comment>
<reference evidence="12 14" key="3">
    <citation type="submission" date="2016-10" db="EMBL/GenBank/DDBJ databases">
        <authorList>
            <person name="Varghese N."/>
            <person name="Submissions S."/>
        </authorList>
    </citation>
    <scope>NUCLEOTIDE SEQUENCE [LARGE SCALE GENOMIC DNA]</scope>
    <source>
        <strain evidence="12 14">Gm-149</strain>
    </source>
</reference>
<dbReference type="AlphaFoldDB" id="A0A1B9DT52"/>
<dbReference type="Proteomes" id="UP000321579">
    <property type="component" value="Unassembled WGS sequence"/>
</dbReference>
<proteinExistence type="inferred from homology"/>
<dbReference type="InterPro" id="IPR051906">
    <property type="entry name" value="TolC-like"/>
</dbReference>
<evidence type="ECO:0000313" key="12">
    <source>
        <dbReference type="EMBL" id="SDJ97069.1"/>
    </source>
</evidence>
<reference evidence="10 15" key="4">
    <citation type="submission" date="2019-07" db="EMBL/GenBank/DDBJ databases">
        <title>Whole genome shotgun sequence of Flavobacterium glycines NBRC 105008.</title>
        <authorList>
            <person name="Hosoyama A."/>
            <person name="Uohara A."/>
            <person name="Ohji S."/>
            <person name="Ichikawa N."/>
        </authorList>
    </citation>
    <scope>NUCLEOTIDE SEQUENCE [LARGE SCALE GENOMIC DNA]</scope>
    <source>
        <strain evidence="10 15">NBRC 105008</strain>
    </source>
</reference>
<dbReference type="Pfam" id="PF02321">
    <property type="entry name" value="OEP"/>
    <property type="match status" value="2"/>
</dbReference>
<dbReference type="GO" id="GO:0009279">
    <property type="term" value="C:cell outer membrane"/>
    <property type="evidence" value="ECO:0007669"/>
    <property type="project" value="UniProtKB-SubCell"/>
</dbReference>
<dbReference type="STRING" id="551990.SAMN05192550_3105"/>
<evidence type="ECO:0000256" key="4">
    <source>
        <dbReference type="ARBA" id="ARBA00022452"/>
    </source>
</evidence>
<feature type="chain" id="PRO_5044556214" evidence="9">
    <location>
        <begin position="25"/>
        <end position="504"/>
    </location>
</feature>
<keyword evidence="4" id="KW-1134">Transmembrane beta strand</keyword>
<sequence>MNFIKNTHLILLFSFGLYSLQNTAQNTNKIEENKQKVSLEDIIAIASKKSLDAFKAKQQYGASYWQFRSFKASVLPKMNLELEPLTYNKSVLKRYDSGNNIDVYRPQQNLNSYGNLSINQNVKATGATFYVNSSFNRLANYGLVDSKDFTATPIRIGVIQPIMAFNSFKWAHKISPLQFERAKKEYLYELQDIKLKAVNYFFNWASTSKRVELAQENVLSTQKLFKIGKKRYELGSIEKDDVLNLELDVYNAETNLTQNERELEKAESELKLFLRDESPLYSQPQLPELISDLQIDIKEAIALAEANNPEIFNLKIKKMEAQRDLDKVIKENRFDLSLRGSYGLNQNANTFRDAYGRLLDQQMISIQMNIPILDWGERKGNIKTAKMNNEVSEIEVQQESDKLSQQLSLKIIDFNLQRQLVTGALRTSEISKSSYDITEKRFLSGSIDLLRLTSARKAWQAASENYITSLYNYWKFYYEVQQLTLYDFQNKSTISKNFDEILDK</sequence>
<keyword evidence="8" id="KW-0175">Coiled coil</keyword>
<keyword evidence="3" id="KW-0813">Transport</keyword>
<name>A0A1B9DT52_9FLAO</name>
<evidence type="ECO:0000256" key="8">
    <source>
        <dbReference type="SAM" id="Coils"/>
    </source>
</evidence>
<feature type="signal peptide" evidence="9">
    <location>
        <begin position="1"/>
        <end position="24"/>
    </location>
</feature>
<dbReference type="InterPro" id="IPR003423">
    <property type="entry name" value="OMP_efflux"/>
</dbReference>
<dbReference type="GO" id="GO:0015562">
    <property type="term" value="F:efflux transmembrane transporter activity"/>
    <property type="evidence" value="ECO:0007669"/>
    <property type="project" value="InterPro"/>
</dbReference>
<keyword evidence="5" id="KW-0812">Transmembrane</keyword>
<feature type="coiled-coil region" evidence="8">
    <location>
        <begin position="249"/>
        <end position="276"/>
    </location>
</feature>
<comment type="similarity">
    <text evidence="2">Belongs to the outer membrane factor (OMF) (TC 1.B.17) family.</text>
</comment>
<keyword evidence="9" id="KW-0732">Signal</keyword>
<evidence type="ECO:0000313" key="13">
    <source>
        <dbReference type="Proteomes" id="UP000093226"/>
    </source>
</evidence>
<keyword evidence="6" id="KW-0472">Membrane</keyword>
<reference evidence="11" key="2">
    <citation type="submission" date="2016-03" db="EMBL/GenBank/DDBJ databases">
        <authorList>
            <person name="Ploux O."/>
        </authorList>
    </citation>
    <scope>NUCLEOTIDE SEQUENCE</scope>
    <source>
        <strain evidence="11">NBRC 105008</strain>
    </source>
</reference>
<evidence type="ECO:0000313" key="15">
    <source>
        <dbReference type="Proteomes" id="UP000321579"/>
    </source>
</evidence>
<dbReference type="Proteomes" id="UP000093226">
    <property type="component" value="Unassembled WGS sequence"/>
</dbReference>
<evidence type="ECO:0000256" key="5">
    <source>
        <dbReference type="ARBA" id="ARBA00022692"/>
    </source>
</evidence>
<evidence type="ECO:0000256" key="3">
    <source>
        <dbReference type="ARBA" id="ARBA00022448"/>
    </source>
</evidence>
<dbReference type="RefSeq" id="WP_066325760.1">
    <property type="nucleotide sequence ID" value="NZ_BJVF01000009.1"/>
</dbReference>